<keyword evidence="2" id="KW-1185">Reference proteome</keyword>
<name>A0A0R3TTB2_RODNA</name>
<reference evidence="3" key="1">
    <citation type="submission" date="2017-02" db="UniProtKB">
        <authorList>
            <consortium name="WormBaseParasite"/>
        </authorList>
    </citation>
    <scope>IDENTIFICATION</scope>
</reference>
<dbReference type="EMBL" id="UZAE01013292">
    <property type="protein sequence ID" value="VDO09131.1"/>
    <property type="molecule type" value="Genomic_DNA"/>
</dbReference>
<protein>
    <submittedName>
        <fullName evidence="1 3">Uncharacterized protein</fullName>
    </submittedName>
</protein>
<dbReference type="WBParaSite" id="HNAJ_0001093901-mRNA-1">
    <property type="protein sequence ID" value="HNAJ_0001093901-mRNA-1"/>
    <property type="gene ID" value="HNAJ_0001093901"/>
</dbReference>
<proteinExistence type="predicted"/>
<reference evidence="1 2" key="2">
    <citation type="submission" date="2018-11" db="EMBL/GenBank/DDBJ databases">
        <authorList>
            <consortium name="Pathogen Informatics"/>
        </authorList>
    </citation>
    <scope>NUCLEOTIDE SEQUENCE [LARGE SCALE GENOMIC DNA]</scope>
</reference>
<evidence type="ECO:0000313" key="3">
    <source>
        <dbReference type="WBParaSite" id="HNAJ_0001093901-mRNA-1"/>
    </source>
</evidence>
<evidence type="ECO:0000313" key="1">
    <source>
        <dbReference type="EMBL" id="VDO09131.1"/>
    </source>
</evidence>
<dbReference type="AlphaFoldDB" id="A0A0R3TTB2"/>
<organism evidence="3">
    <name type="scientific">Rodentolepis nana</name>
    <name type="common">Dwarf tapeworm</name>
    <name type="synonym">Hymenolepis nana</name>
    <dbReference type="NCBI Taxonomy" id="102285"/>
    <lineage>
        <taxon>Eukaryota</taxon>
        <taxon>Metazoa</taxon>
        <taxon>Spiralia</taxon>
        <taxon>Lophotrochozoa</taxon>
        <taxon>Platyhelminthes</taxon>
        <taxon>Cestoda</taxon>
        <taxon>Eucestoda</taxon>
        <taxon>Cyclophyllidea</taxon>
        <taxon>Hymenolepididae</taxon>
        <taxon>Rodentolepis</taxon>
    </lineage>
</organism>
<sequence length="65" mass="7646">MKPLWVIFYNDINCHIDRQICKSLTIFGILIKDFKSFTFLFLVFLISFSSPDSLFDIEALPIKLE</sequence>
<accession>A0A0R3TTB2</accession>
<evidence type="ECO:0000313" key="2">
    <source>
        <dbReference type="Proteomes" id="UP000278807"/>
    </source>
</evidence>
<dbReference type="Proteomes" id="UP000278807">
    <property type="component" value="Unassembled WGS sequence"/>
</dbReference>
<gene>
    <name evidence="1" type="ORF">HNAJ_LOCUS10933</name>
</gene>